<evidence type="ECO:0000256" key="5">
    <source>
        <dbReference type="ARBA" id="ARBA00017935"/>
    </source>
</evidence>
<dbReference type="PROSITE" id="PS51186">
    <property type="entry name" value="GNAT"/>
    <property type="match status" value="1"/>
</dbReference>
<feature type="region of interest" description="Disordered" evidence="10">
    <location>
        <begin position="1"/>
        <end position="44"/>
    </location>
</feature>
<evidence type="ECO:0000313" key="12">
    <source>
        <dbReference type="EMBL" id="NKY57929.1"/>
    </source>
</evidence>
<evidence type="ECO:0000256" key="10">
    <source>
        <dbReference type="SAM" id="MobiDB-lite"/>
    </source>
</evidence>
<sequence length="211" mass="22227">MSLHTESTQIAGSTGTQTAGPTGTGSTTASAATDAEPASTGVSLRSPRITDAARLWQIADESQVLDVNSSYSYLLWCRDFAASSVVAESDGRVVGFVTGYLRPDAPGTLFVWQVAVDADQRGRGTGVAMLDWLVATVTAPDHPAGGAVNALETTVSPDNPASIAMFASLARRRGAEMVRSVLFEPDVFPDSHAAEDLYTISPIARKNERDH</sequence>
<feature type="domain" description="N-acetyltransferase" evidence="11">
    <location>
        <begin position="42"/>
        <end position="195"/>
    </location>
</feature>
<dbReference type="UniPathway" id="UPA00067">
    <property type="reaction ID" value="UER00122"/>
</dbReference>
<dbReference type="SUPFAM" id="SSF55729">
    <property type="entry name" value="Acyl-CoA N-acyltransferases (Nat)"/>
    <property type="match status" value="1"/>
</dbReference>
<proteinExistence type="inferred from homology"/>
<comment type="function">
    <text evidence="1 9">Catalyzes the acetylation of L-2,4-diaminobutyrate (DABA) to gamma-N-acetyl-alpha,gamma-diaminobutyric acid (ADABA) with acetyl coenzyme A.</text>
</comment>
<evidence type="ECO:0000256" key="3">
    <source>
        <dbReference type="ARBA" id="ARBA00010712"/>
    </source>
</evidence>
<evidence type="ECO:0000313" key="13">
    <source>
        <dbReference type="Proteomes" id="UP000570678"/>
    </source>
</evidence>
<dbReference type="EMBL" id="JAAXOT010000008">
    <property type="protein sequence ID" value="NKY57929.1"/>
    <property type="molecule type" value="Genomic_DNA"/>
</dbReference>
<dbReference type="EC" id="2.3.1.178" evidence="4 9"/>
<evidence type="ECO:0000256" key="6">
    <source>
        <dbReference type="ARBA" id="ARBA00022679"/>
    </source>
</evidence>
<evidence type="ECO:0000256" key="2">
    <source>
        <dbReference type="ARBA" id="ARBA00004978"/>
    </source>
</evidence>
<dbReference type="RefSeq" id="WP_084493171.1">
    <property type="nucleotide sequence ID" value="NZ_JAAXOT010000008.1"/>
</dbReference>
<evidence type="ECO:0000259" key="11">
    <source>
        <dbReference type="PROSITE" id="PS51186"/>
    </source>
</evidence>
<gene>
    <name evidence="9 12" type="primary">ectA</name>
    <name evidence="12" type="ORF">HGA15_17645</name>
</gene>
<dbReference type="InterPro" id="IPR012772">
    <property type="entry name" value="Ectoine_EctA"/>
</dbReference>
<evidence type="ECO:0000256" key="1">
    <source>
        <dbReference type="ARBA" id="ARBA00003741"/>
    </source>
</evidence>
<dbReference type="CDD" id="cd04301">
    <property type="entry name" value="NAT_SF"/>
    <property type="match status" value="1"/>
</dbReference>
<dbReference type="NCBIfam" id="TIGR02406">
    <property type="entry name" value="ectoine_EctA"/>
    <property type="match status" value="1"/>
</dbReference>
<evidence type="ECO:0000256" key="4">
    <source>
        <dbReference type="ARBA" id="ARBA00012355"/>
    </source>
</evidence>
<keyword evidence="7 9" id="KW-0012">Acyltransferase</keyword>
<feature type="compositionally biased region" description="Polar residues" evidence="10">
    <location>
        <begin position="1"/>
        <end position="10"/>
    </location>
</feature>
<dbReference type="GO" id="GO:0019491">
    <property type="term" value="P:ectoine biosynthetic process"/>
    <property type="evidence" value="ECO:0007669"/>
    <property type="project" value="UniProtKB-UniPathway"/>
</dbReference>
<keyword evidence="13" id="KW-1185">Reference proteome</keyword>
<evidence type="ECO:0000256" key="7">
    <source>
        <dbReference type="ARBA" id="ARBA00023315"/>
    </source>
</evidence>
<dbReference type="GO" id="GO:0033816">
    <property type="term" value="F:diaminobutyrate acetyltransferase activity"/>
    <property type="evidence" value="ECO:0007669"/>
    <property type="project" value="UniProtKB-EC"/>
</dbReference>
<comment type="pathway">
    <text evidence="2 9">Amine and polyamine biosynthesis; ectoine biosynthesis; L-ectoine from L-aspartate 4-semialdehyde: step 2/3.</text>
</comment>
<feature type="compositionally biased region" description="Low complexity" evidence="10">
    <location>
        <begin position="11"/>
        <end position="40"/>
    </location>
</feature>
<comment type="catalytic activity">
    <reaction evidence="8 9">
        <text>L-2,4-diaminobutanoate + acetyl-CoA = (2S)-4-acetamido-2-aminobutanoate + CoA + H(+)</text>
        <dbReference type="Rhea" id="RHEA:16901"/>
        <dbReference type="ChEBI" id="CHEBI:15378"/>
        <dbReference type="ChEBI" id="CHEBI:57287"/>
        <dbReference type="ChEBI" id="CHEBI:57288"/>
        <dbReference type="ChEBI" id="CHEBI:58761"/>
        <dbReference type="ChEBI" id="CHEBI:58929"/>
        <dbReference type="EC" id="2.3.1.178"/>
    </reaction>
</comment>
<dbReference type="Pfam" id="PF00583">
    <property type="entry name" value="Acetyltransf_1"/>
    <property type="match status" value="1"/>
</dbReference>
<dbReference type="Gene3D" id="3.40.630.30">
    <property type="match status" value="1"/>
</dbReference>
<evidence type="ECO:0000256" key="8">
    <source>
        <dbReference type="ARBA" id="ARBA00048924"/>
    </source>
</evidence>
<keyword evidence="6 9" id="KW-0808">Transferase</keyword>
<reference evidence="12 13" key="1">
    <citation type="submission" date="2020-04" db="EMBL/GenBank/DDBJ databases">
        <title>MicrobeNet Type strains.</title>
        <authorList>
            <person name="Nicholson A.C."/>
        </authorList>
    </citation>
    <scope>NUCLEOTIDE SEQUENCE [LARGE SCALE GENOMIC DNA]</scope>
    <source>
        <strain evidence="12 13">JCM 3332</strain>
    </source>
</reference>
<comment type="caution">
    <text evidence="12">The sequence shown here is derived from an EMBL/GenBank/DDBJ whole genome shotgun (WGS) entry which is preliminary data.</text>
</comment>
<protein>
    <recommendedName>
        <fullName evidence="5 9">L-2,4-diaminobutyric acid acetyltransferase</fullName>
        <shortName evidence="9">DABA acetyltransferase</shortName>
        <ecNumber evidence="4 9">2.3.1.178</ecNumber>
    </recommendedName>
</protein>
<dbReference type="Proteomes" id="UP000570678">
    <property type="component" value="Unassembled WGS sequence"/>
</dbReference>
<comment type="similarity">
    <text evidence="3 9">Belongs to the acetyltransferase family. EctA subfamily.</text>
</comment>
<accession>A0A846YLW9</accession>
<evidence type="ECO:0000256" key="9">
    <source>
        <dbReference type="RuleBase" id="RU365045"/>
    </source>
</evidence>
<dbReference type="InterPro" id="IPR016181">
    <property type="entry name" value="Acyl_CoA_acyltransferase"/>
</dbReference>
<name>A0A846YLW9_9NOCA</name>
<dbReference type="InterPro" id="IPR000182">
    <property type="entry name" value="GNAT_dom"/>
</dbReference>
<dbReference type="AlphaFoldDB" id="A0A846YLW9"/>
<organism evidence="12 13">
    <name type="scientific">Nocardia flavorosea</name>
    <dbReference type="NCBI Taxonomy" id="53429"/>
    <lineage>
        <taxon>Bacteria</taxon>
        <taxon>Bacillati</taxon>
        <taxon>Actinomycetota</taxon>
        <taxon>Actinomycetes</taxon>
        <taxon>Mycobacteriales</taxon>
        <taxon>Nocardiaceae</taxon>
        <taxon>Nocardia</taxon>
    </lineage>
</organism>